<dbReference type="EMBL" id="FLZR02000012">
    <property type="protein sequence ID" value="VUZ99751.1"/>
    <property type="molecule type" value="Genomic_DNA"/>
</dbReference>
<feature type="region of interest" description="Disordered" evidence="1">
    <location>
        <begin position="216"/>
        <end position="239"/>
    </location>
</feature>
<sequence>MGQILGDKQLKVLHTKVYYESLDIGYKGCEFYDFYTEAEAILSKENFLRDVSNKILKALCYVYIQNSRPNFDKNICNFLYYWLGNVLLSNLKFKNFYSEIIIKLFLTLKDKNSLVVCKNPYPYMDKDDFEKIKLIFDCSEDYKGYNEQHHNVIKSCNKNYKTHLDKNIETYNNFYRECVVEKINNKNDRCKAFKEYFPYNESNLLSKFKCNFNPEETYPEQPTESYDDESEQPPAQQRVERVTDQAQLDKTRREVALQAETTRSSIYPFNTDISDVYGIPEVSDGTPSTITSKSITGAVSVAGALVPSYLLYNYTPAGNLINKLLGRTRMNHNPLTEAQLMNNFYQPERFNSERSGYNISYRPV</sequence>
<dbReference type="Pfam" id="PF05795">
    <property type="entry name" value="Plasmodium_Vir"/>
    <property type="match status" value="1"/>
</dbReference>
<gene>
    <name evidence="2" type="ORF">PVP01_0004650</name>
</gene>
<protein>
    <submittedName>
        <fullName evidence="2">VIR protein</fullName>
    </submittedName>
</protein>
<dbReference type="OrthoDB" id="383226at2759"/>
<dbReference type="VEuPathDB" id="PlasmoDB:PVX_072190"/>
<dbReference type="VEuPathDB" id="PlasmoDB:PVPAM_060041400"/>
<accession>A0A565A671</accession>
<dbReference type="InterPro" id="IPR008780">
    <property type="entry name" value="Plasmodium_Vir"/>
</dbReference>
<dbReference type="VEuPathDB" id="PlasmoDB:PVP01_0004650"/>
<organism evidence="2">
    <name type="scientific">Plasmodium vivax</name>
    <name type="common">malaria parasite P. vivax</name>
    <dbReference type="NCBI Taxonomy" id="5855"/>
    <lineage>
        <taxon>Eukaryota</taxon>
        <taxon>Sar</taxon>
        <taxon>Alveolata</taxon>
        <taxon>Apicomplexa</taxon>
        <taxon>Aconoidasida</taxon>
        <taxon>Haemosporida</taxon>
        <taxon>Plasmodiidae</taxon>
        <taxon>Plasmodium</taxon>
        <taxon>Plasmodium (Plasmodium)</taxon>
    </lineage>
</organism>
<dbReference type="VEuPathDB" id="PlasmoDB:PVW1_050005800"/>
<evidence type="ECO:0000256" key="1">
    <source>
        <dbReference type="SAM" id="MobiDB-lite"/>
    </source>
</evidence>
<name>A0A565A671_PLAVI</name>
<evidence type="ECO:0000313" key="2">
    <source>
        <dbReference type="EMBL" id="VUZ99751.1"/>
    </source>
</evidence>
<dbReference type="Proteomes" id="UP000220605">
    <property type="component" value="Unassembled WGS sequence"/>
</dbReference>
<reference evidence="2" key="1">
    <citation type="submission" date="2016-07" db="EMBL/GenBank/DDBJ databases">
        <authorList>
            <consortium name="Pathogen Informatics"/>
        </authorList>
    </citation>
    <scope>NUCLEOTIDE SEQUENCE</scope>
</reference>
<dbReference type="AlphaFoldDB" id="A0A565A671"/>
<proteinExistence type="predicted"/>